<organism evidence="5 6">
    <name type="scientific">Acinetobacter corruptisaponis</name>
    <dbReference type="NCBI Taxonomy" id="3045147"/>
    <lineage>
        <taxon>Bacteria</taxon>
        <taxon>Pseudomonadati</taxon>
        <taxon>Pseudomonadota</taxon>
        <taxon>Gammaproteobacteria</taxon>
        <taxon>Moraxellales</taxon>
        <taxon>Moraxellaceae</taxon>
        <taxon>Acinetobacter</taxon>
    </lineage>
</organism>
<evidence type="ECO:0000256" key="3">
    <source>
        <dbReference type="ARBA" id="ARBA00023163"/>
    </source>
</evidence>
<dbReference type="Gene3D" id="1.10.10.60">
    <property type="entry name" value="Homeodomain-like"/>
    <property type="match status" value="1"/>
</dbReference>
<dbReference type="SUPFAM" id="SSF46689">
    <property type="entry name" value="Homeodomain-like"/>
    <property type="match status" value="1"/>
</dbReference>
<sequence length="328" mass="37666">MSEEIFITTASIDPYIRDDFYRSLFSTFLDVSPVEQNPLYGSIRIRSVNDWTLTNWQFGIQRCDRRQNLILQSDIEAYLLILIVKGHFHRTTQKNSVRVEAGDLLLINTAQADSCISSGENTAIYIPRALLEKKLGNYRLPDETIFRAKQPMTQLLTDYVLSLFNVSVDLHEEEVDSAFDALLSLLAVRLKNGNVQTKQEINPVLKHRILQFIDLNIKNPELCIESLMCRFNISRAHLYRAFEAESGIATIIRDKRLDLAYYQLTRQTSSKTIADIAQEYGFSNFNQFLRAFRLRFGMSPSEAKDQSVGEHSGVLDLTQHFMNFSDST</sequence>
<evidence type="ECO:0000259" key="4">
    <source>
        <dbReference type="PROSITE" id="PS01124"/>
    </source>
</evidence>
<evidence type="ECO:0000313" key="6">
    <source>
        <dbReference type="Proteomes" id="UP001229836"/>
    </source>
</evidence>
<keyword evidence="1" id="KW-0805">Transcription regulation</keyword>
<dbReference type="PANTHER" id="PTHR46796">
    <property type="entry name" value="HTH-TYPE TRANSCRIPTIONAL ACTIVATOR RHAS-RELATED"/>
    <property type="match status" value="1"/>
</dbReference>
<keyword evidence="6" id="KW-1185">Reference proteome</keyword>
<dbReference type="PROSITE" id="PS01124">
    <property type="entry name" value="HTH_ARAC_FAMILY_2"/>
    <property type="match status" value="1"/>
</dbReference>
<dbReference type="SMART" id="SM00342">
    <property type="entry name" value="HTH_ARAC"/>
    <property type="match status" value="1"/>
</dbReference>
<dbReference type="EMBL" id="CP125669">
    <property type="protein sequence ID" value="WHP07202.1"/>
    <property type="molecule type" value="Genomic_DNA"/>
</dbReference>
<dbReference type="SUPFAM" id="SSF51215">
    <property type="entry name" value="Regulatory protein AraC"/>
    <property type="match status" value="1"/>
</dbReference>
<dbReference type="InterPro" id="IPR020449">
    <property type="entry name" value="Tscrpt_reg_AraC-type_HTH"/>
</dbReference>
<keyword evidence="2" id="KW-0238">DNA-binding</keyword>
<dbReference type="PANTHER" id="PTHR46796:SF6">
    <property type="entry name" value="ARAC SUBFAMILY"/>
    <property type="match status" value="1"/>
</dbReference>
<name>A0ABY8S672_9GAMM</name>
<feature type="domain" description="HTH araC/xylS-type" evidence="4">
    <location>
        <begin position="207"/>
        <end position="306"/>
    </location>
</feature>
<dbReference type="RefSeq" id="WP_283268848.1">
    <property type="nucleotide sequence ID" value="NZ_CP125669.1"/>
</dbReference>
<dbReference type="InterPro" id="IPR037923">
    <property type="entry name" value="HTH-like"/>
</dbReference>
<dbReference type="PRINTS" id="PR00032">
    <property type="entry name" value="HTHARAC"/>
</dbReference>
<dbReference type="InterPro" id="IPR050204">
    <property type="entry name" value="AraC_XylS_family_regulators"/>
</dbReference>
<reference evidence="5 6" key="1">
    <citation type="submission" date="2023-05" db="EMBL/GenBank/DDBJ databases">
        <title>The complete genome of Acinetobacter sp. nov KCTC 92772.</title>
        <authorList>
            <person name="Zhou G."/>
        </authorList>
    </citation>
    <scope>NUCLEOTIDE SEQUENCE [LARGE SCALE GENOMIC DNA]</scope>
    <source>
        <strain evidence="5 6">KCTC 92772</strain>
    </source>
</reference>
<evidence type="ECO:0000313" key="5">
    <source>
        <dbReference type="EMBL" id="WHP07202.1"/>
    </source>
</evidence>
<dbReference type="InterPro" id="IPR018060">
    <property type="entry name" value="HTH_AraC"/>
</dbReference>
<evidence type="ECO:0000256" key="1">
    <source>
        <dbReference type="ARBA" id="ARBA00023015"/>
    </source>
</evidence>
<keyword evidence="3" id="KW-0804">Transcription</keyword>
<evidence type="ECO:0000256" key="2">
    <source>
        <dbReference type="ARBA" id="ARBA00023125"/>
    </source>
</evidence>
<gene>
    <name evidence="5" type="ORF">QLH32_07030</name>
</gene>
<dbReference type="InterPro" id="IPR009057">
    <property type="entry name" value="Homeodomain-like_sf"/>
</dbReference>
<protein>
    <submittedName>
        <fullName evidence="5">Helix-turn-helix domain-containing protein</fullName>
    </submittedName>
</protein>
<dbReference type="Pfam" id="PF12833">
    <property type="entry name" value="HTH_18"/>
    <property type="match status" value="1"/>
</dbReference>
<dbReference type="Proteomes" id="UP001229836">
    <property type="component" value="Chromosome"/>
</dbReference>
<proteinExistence type="predicted"/>
<accession>A0ABY8S672</accession>